<keyword evidence="6" id="KW-1185">Reference proteome</keyword>
<feature type="domain" description="Tyr recombinase" evidence="4">
    <location>
        <begin position="245"/>
        <end position="417"/>
    </location>
</feature>
<dbReference type="InterPro" id="IPR002104">
    <property type="entry name" value="Integrase_catalytic"/>
</dbReference>
<dbReference type="Pfam" id="PF00589">
    <property type="entry name" value="Phage_integrase"/>
    <property type="match status" value="1"/>
</dbReference>
<organism evidence="5 6">
    <name type="scientific">Neptunitalea lumnitzerae</name>
    <dbReference type="NCBI Taxonomy" id="2965509"/>
    <lineage>
        <taxon>Bacteria</taxon>
        <taxon>Pseudomonadati</taxon>
        <taxon>Bacteroidota</taxon>
        <taxon>Flavobacteriia</taxon>
        <taxon>Flavobacteriales</taxon>
        <taxon>Flavobacteriaceae</taxon>
        <taxon>Neptunitalea</taxon>
    </lineage>
</organism>
<dbReference type="InterPro" id="IPR050090">
    <property type="entry name" value="Tyrosine_recombinase_XerCD"/>
</dbReference>
<evidence type="ECO:0000313" key="6">
    <source>
        <dbReference type="Proteomes" id="UP001143543"/>
    </source>
</evidence>
<keyword evidence="3" id="KW-0233">DNA recombination</keyword>
<accession>A0ABQ5ME84</accession>
<protein>
    <recommendedName>
        <fullName evidence="4">Tyr recombinase domain-containing protein</fullName>
    </recommendedName>
</protein>
<evidence type="ECO:0000313" key="5">
    <source>
        <dbReference type="EMBL" id="GLB47689.1"/>
    </source>
</evidence>
<dbReference type="InterPro" id="IPR010998">
    <property type="entry name" value="Integrase_recombinase_N"/>
</dbReference>
<evidence type="ECO:0000259" key="4">
    <source>
        <dbReference type="PROSITE" id="PS51898"/>
    </source>
</evidence>
<dbReference type="InterPro" id="IPR011010">
    <property type="entry name" value="DNA_brk_join_enz"/>
</dbReference>
<dbReference type="SUPFAM" id="SSF56349">
    <property type="entry name" value="DNA breaking-rejoining enzymes"/>
    <property type="match status" value="1"/>
</dbReference>
<gene>
    <name evidence="5" type="ORF">Y10_00570</name>
</gene>
<dbReference type="Proteomes" id="UP001143543">
    <property type="component" value="Unassembled WGS sequence"/>
</dbReference>
<dbReference type="Gene3D" id="1.10.150.130">
    <property type="match status" value="1"/>
</dbReference>
<name>A0ABQ5ME84_9FLAO</name>
<dbReference type="PANTHER" id="PTHR30349:SF41">
    <property type="entry name" value="INTEGRASE_RECOMBINASE PROTEIN MJ0367-RELATED"/>
    <property type="match status" value="1"/>
</dbReference>
<evidence type="ECO:0000256" key="2">
    <source>
        <dbReference type="ARBA" id="ARBA00023125"/>
    </source>
</evidence>
<dbReference type="PROSITE" id="PS51898">
    <property type="entry name" value="TYR_RECOMBINASE"/>
    <property type="match status" value="1"/>
</dbReference>
<dbReference type="PANTHER" id="PTHR30349">
    <property type="entry name" value="PHAGE INTEGRASE-RELATED"/>
    <property type="match status" value="1"/>
</dbReference>
<keyword evidence="2" id="KW-0238">DNA-binding</keyword>
<evidence type="ECO:0000256" key="1">
    <source>
        <dbReference type="ARBA" id="ARBA00008857"/>
    </source>
</evidence>
<reference evidence="5" key="1">
    <citation type="submission" date="2022-07" db="EMBL/GenBank/DDBJ databases">
        <title>Taxonomy of Novel Oxalotrophic and Methylotrophic Bacteria.</title>
        <authorList>
            <person name="Sahin N."/>
            <person name="Tani A."/>
        </authorList>
    </citation>
    <scope>NUCLEOTIDE SEQUENCE</scope>
    <source>
        <strain evidence="5">Y10</strain>
    </source>
</reference>
<sequence length="417" mass="48921">MKLNYSEPKIFTGGVDISSWSKLHPKEKEKALSKDWYVYYSFREPKSGKLKRQTNIKGGANKFKNKKERYHILRILQKSLLIVLEQGYNPYADNKSLGDYLIDKLNNQGQQQPQQPVRQPQQHLVLHAPNTNHSETETSIKQAFNLALELKSNVMNNNSFTKYKSRITRFEKWLLAEGYTNNSYISDINKKTVIQYLNNVLQSSSPRNRNNTRTDIASFFQVLEDNEIIKENFVKNINVLKAIPERNKTYKPKEEKEIFDYLRETDPILLLFVQFVSYNFLRPIEVCRLRIGDIDVADKKLYVRAKNQPVKTKIIPDILLRELPDISKSKTTNYLFTPDIIGGEWDIEETNKRDYFTKRFKKVKDHFNLGVDYGLYSFRHTFITKLYREMAKNTSPSEVKSRLQLITGHSTIKALEQ</sequence>
<comment type="similarity">
    <text evidence="1">Belongs to the 'phage' integrase family.</text>
</comment>
<dbReference type="RefSeq" id="WP_281763358.1">
    <property type="nucleotide sequence ID" value="NZ_BRVO01000001.1"/>
</dbReference>
<dbReference type="EMBL" id="BRVO01000001">
    <property type="protein sequence ID" value="GLB47689.1"/>
    <property type="molecule type" value="Genomic_DNA"/>
</dbReference>
<comment type="caution">
    <text evidence="5">The sequence shown here is derived from an EMBL/GenBank/DDBJ whole genome shotgun (WGS) entry which is preliminary data.</text>
</comment>
<proteinExistence type="inferred from homology"/>
<dbReference type="Gene3D" id="1.10.443.10">
    <property type="entry name" value="Intergrase catalytic core"/>
    <property type="match status" value="1"/>
</dbReference>
<dbReference type="InterPro" id="IPR013762">
    <property type="entry name" value="Integrase-like_cat_sf"/>
</dbReference>
<evidence type="ECO:0000256" key="3">
    <source>
        <dbReference type="ARBA" id="ARBA00023172"/>
    </source>
</evidence>